<feature type="transmembrane region" description="Helical" evidence="5">
    <location>
        <begin position="133"/>
        <end position="152"/>
    </location>
</feature>
<evidence type="ECO:0000313" key="7">
    <source>
        <dbReference type="EMBL" id="SPC89714.1"/>
    </source>
</evidence>
<gene>
    <name evidence="7" type="ORF">FSB_LOCUS17596</name>
</gene>
<evidence type="ECO:0000259" key="6">
    <source>
        <dbReference type="PROSITE" id="PS51380"/>
    </source>
</evidence>
<keyword evidence="3 5" id="KW-1133">Transmembrane helix</keyword>
<sequence>MVVHLLLGNSTLSHIPVNAIPGILLLVAMVDFFMGDQLTSQMSLLRHMETTTCYLLTGSFKRNKLETCKNGKLCKELGYVISFMPYYWRALQCARKWFDESDVHHLANMGKYVSAMVAAGARLAYTGKEHHHGVWLAMVLVSSAVATVYQLYWDFVNDWGLLQPNSENPWLRDDLILKNKSIYFMSIALNTVLRVAWLETVLQHPTGVKSKLVEFLVASLEVIRRGHWNFYRLENEHLTNVGKYRAVKQVPLPFRETDSDG</sequence>
<dbReference type="AlphaFoldDB" id="A0A2N9FSJ5"/>
<dbReference type="PANTHER" id="PTHR48477:SF1">
    <property type="entry name" value="PHOSPHATE TRANSPORTER PHO1"/>
    <property type="match status" value="1"/>
</dbReference>
<dbReference type="PANTHER" id="PTHR48477">
    <property type="entry name" value="PHOSPHATE TRANSPORTER PHO1"/>
    <property type="match status" value="1"/>
</dbReference>
<name>A0A2N9FSJ5_FAGSY</name>
<evidence type="ECO:0000256" key="1">
    <source>
        <dbReference type="ARBA" id="ARBA00004141"/>
    </source>
</evidence>
<evidence type="ECO:0000256" key="2">
    <source>
        <dbReference type="ARBA" id="ARBA00022692"/>
    </source>
</evidence>
<evidence type="ECO:0000256" key="5">
    <source>
        <dbReference type="SAM" id="Phobius"/>
    </source>
</evidence>
<feature type="domain" description="EXS" evidence="6">
    <location>
        <begin position="69"/>
        <end position="261"/>
    </location>
</feature>
<organism evidence="7">
    <name type="scientific">Fagus sylvatica</name>
    <name type="common">Beechnut</name>
    <dbReference type="NCBI Taxonomy" id="28930"/>
    <lineage>
        <taxon>Eukaryota</taxon>
        <taxon>Viridiplantae</taxon>
        <taxon>Streptophyta</taxon>
        <taxon>Embryophyta</taxon>
        <taxon>Tracheophyta</taxon>
        <taxon>Spermatophyta</taxon>
        <taxon>Magnoliopsida</taxon>
        <taxon>eudicotyledons</taxon>
        <taxon>Gunneridae</taxon>
        <taxon>Pentapetalae</taxon>
        <taxon>rosids</taxon>
        <taxon>fabids</taxon>
        <taxon>Fagales</taxon>
        <taxon>Fagaceae</taxon>
        <taxon>Fagus</taxon>
    </lineage>
</organism>
<keyword evidence="2 5" id="KW-0812">Transmembrane</keyword>
<dbReference type="GO" id="GO:0016020">
    <property type="term" value="C:membrane"/>
    <property type="evidence" value="ECO:0007669"/>
    <property type="project" value="UniProtKB-SubCell"/>
</dbReference>
<evidence type="ECO:0000256" key="3">
    <source>
        <dbReference type="ARBA" id="ARBA00022989"/>
    </source>
</evidence>
<comment type="subcellular location">
    <subcellularLocation>
        <location evidence="1">Membrane</location>
        <topology evidence="1">Multi-pass membrane protein</topology>
    </subcellularLocation>
</comment>
<protein>
    <recommendedName>
        <fullName evidence="6">EXS domain-containing protein</fullName>
    </recommendedName>
</protein>
<dbReference type="GO" id="GO:0016036">
    <property type="term" value="P:cellular response to phosphate starvation"/>
    <property type="evidence" value="ECO:0007669"/>
    <property type="project" value="InterPro"/>
</dbReference>
<evidence type="ECO:0000256" key="4">
    <source>
        <dbReference type="ARBA" id="ARBA00023136"/>
    </source>
</evidence>
<dbReference type="Pfam" id="PF03124">
    <property type="entry name" value="EXS"/>
    <property type="match status" value="1"/>
</dbReference>
<accession>A0A2N9FSJ5</accession>
<dbReference type="PROSITE" id="PS51380">
    <property type="entry name" value="EXS"/>
    <property type="match status" value="1"/>
</dbReference>
<dbReference type="InterPro" id="IPR052486">
    <property type="entry name" value="PHO1"/>
</dbReference>
<feature type="transmembrane region" description="Helical" evidence="5">
    <location>
        <begin position="15"/>
        <end position="34"/>
    </location>
</feature>
<keyword evidence="4 5" id="KW-0472">Membrane</keyword>
<dbReference type="EMBL" id="OIVN01001090">
    <property type="protein sequence ID" value="SPC89714.1"/>
    <property type="molecule type" value="Genomic_DNA"/>
</dbReference>
<reference evidence="7" key="1">
    <citation type="submission" date="2018-02" db="EMBL/GenBank/DDBJ databases">
        <authorList>
            <person name="Cohen D.B."/>
            <person name="Kent A.D."/>
        </authorList>
    </citation>
    <scope>NUCLEOTIDE SEQUENCE</scope>
</reference>
<dbReference type="InterPro" id="IPR004342">
    <property type="entry name" value="EXS_C"/>
</dbReference>
<proteinExistence type="predicted"/>